<dbReference type="InterPro" id="IPR032710">
    <property type="entry name" value="NTF2-like_dom_sf"/>
</dbReference>
<dbReference type="AlphaFoldDB" id="A0AAE6WU86"/>
<feature type="domain" description="SnoaL-like" evidence="1">
    <location>
        <begin position="14"/>
        <end position="136"/>
    </location>
</feature>
<reference evidence="2 3" key="1">
    <citation type="submission" date="2019-09" db="EMBL/GenBank/DDBJ databases">
        <title>Non-baumannii Acinetobacter spp. carrying blaNDM-1 isolated in China.</title>
        <authorList>
            <person name="Cui C."/>
            <person name="Chen C."/>
            <person name="Sun J."/>
            <person name="Liu Y."/>
        </authorList>
    </citation>
    <scope>NUCLEOTIDE SEQUENCE [LARGE SCALE GENOMIC DNA]</scope>
    <source>
        <strain evidence="2 3">HZE23-1</strain>
    </source>
</reference>
<sequence length="149" mass="17291">MKIFGDPSLGREIVDLLHEWDSAITGLDIQNVLKLCVPDVRFFDLSTEVHGLEAYEQKWNLYKPYMLHGVTIQRHDVTIHVEPHLAFIHGYVKLTPANAEKVKWLPSVKWCRTSLCLKKEQGQWKMVHQHISVPVEIETHSMKVLELTI</sequence>
<dbReference type="Pfam" id="PF13474">
    <property type="entry name" value="SnoaL_3"/>
    <property type="match status" value="1"/>
</dbReference>
<dbReference type="EMBL" id="CP044463">
    <property type="protein sequence ID" value="QIC66466.1"/>
    <property type="molecule type" value="Genomic_DNA"/>
</dbReference>
<proteinExistence type="predicted"/>
<dbReference type="SUPFAM" id="SSF54427">
    <property type="entry name" value="NTF2-like"/>
    <property type="match status" value="1"/>
</dbReference>
<evidence type="ECO:0000313" key="3">
    <source>
        <dbReference type="Proteomes" id="UP000503505"/>
    </source>
</evidence>
<dbReference type="Gene3D" id="3.10.450.50">
    <property type="match status" value="1"/>
</dbReference>
<gene>
    <name evidence="2" type="ORF">FSC10_03405</name>
</gene>
<evidence type="ECO:0000313" key="2">
    <source>
        <dbReference type="EMBL" id="QIC66466.1"/>
    </source>
</evidence>
<name>A0AAE6WU86_9GAMM</name>
<dbReference type="RefSeq" id="WP_163170946.1">
    <property type="nucleotide sequence ID" value="NZ_CP044463.1"/>
</dbReference>
<evidence type="ECO:0000259" key="1">
    <source>
        <dbReference type="Pfam" id="PF13474"/>
    </source>
</evidence>
<dbReference type="InterPro" id="IPR037401">
    <property type="entry name" value="SnoaL-like"/>
</dbReference>
<protein>
    <submittedName>
        <fullName evidence="2">DUF4440 domain-containing protein</fullName>
    </submittedName>
</protein>
<dbReference type="Proteomes" id="UP000503505">
    <property type="component" value="Chromosome"/>
</dbReference>
<organism evidence="2 3">
    <name type="scientific">Acinetobacter schindleri</name>
    <dbReference type="NCBI Taxonomy" id="108981"/>
    <lineage>
        <taxon>Bacteria</taxon>
        <taxon>Pseudomonadati</taxon>
        <taxon>Pseudomonadota</taxon>
        <taxon>Gammaproteobacteria</taxon>
        <taxon>Moraxellales</taxon>
        <taxon>Moraxellaceae</taxon>
        <taxon>Acinetobacter</taxon>
    </lineage>
</organism>
<accession>A0AAE6WU86</accession>